<keyword evidence="3" id="KW-1185">Reference proteome</keyword>
<comment type="caution">
    <text evidence="2">The sequence shown here is derived from an EMBL/GenBank/DDBJ whole genome shotgun (WGS) entry which is preliminary data.</text>
</comment>
<feature type="transmembrane region" description="Helical" evidence="1">
    <location>
        <begin position="337"/>
        <end position="359"/>
    </location>
</feature>
<feature type="transmembrane region" description="Helical" evidence="1">
    <location>
        <begin position="299"/>
        <end position="317"/>
    </location>
</feature>
<feature type="transmembrane region" description="Helical" evidence="1">
    <location>
        <begin position="210"/>
        <end position="232"/>
    </location>
</feature>
<keyword evidence="1" id="KW-1133">Transmembrane helix</keyword>
<dbReference type="Gene3D" id="1.20.1250.20">
    <property type="entry name" value="MFS general substrate transporter like domains"/>
    <property type="match status" value="1"/>
</dbReference>
<dbReference type="RefSeq" id="WP_382406251.1">
    <property type="nucleotide sequence ID" value="NZ_JBHSGU010000002.1"/>
</dbReference>
<dbReference type="InterPro" id="IPR036259">
    <property type="entry name" value="MFS_trans_sf"/>
</dbReference>
<keyword evidence="1" id="KW-0472">Membrane</keyword>
<feature type="transmembrane region" description="Helical" evidence="1">
    <location>
        <begin position="238"/>
        <end position="260"/>
    </location>
</feature>
<sequence length="389" mass="41652">MKTETRLGIILVGNKLSDLLLSAKTTLPTLLSSAGAPPWMAQLLVPIRESGALLPQMAFAYVMRKYPHRDLAWQLSMFLQFVSGCLMIGLGLTLDGHAAGYVILASLVLMSLSRALSSLTTKDIQGQHVDKGSRGRLLGSASTVSSLISISIAVLALIGSGRIGSDKLIVIAAIALGSKLICMWLMRPLKTEVDTQARAVSKGLYFDSTLAKFVTVRSLFAHTALLAPLFVLTYDGDMINILAYLIIAQGLANFFSSYLWGSLSDKSALACMRAGSAVAIAATFTLLVLPHYYPNLASSIWFVVGLFFILGIGHQGVRTGRKIYGVDIADEQHRTEFIATSNTVVGACIMLLGGIYAAINAYSRDLSLSLMLIGLTLGLLGSLFLKAEK</sequence>
<evidence type="ECO:0000313" key="2">
    <source>
        <dbReference type="EMBL" id="MFC4699509.1"/>
    </source>
</evidence>
<name>A0ABV9LU18_9ALTE</name>
<keyword evidence="1" id="KW-0812">Transmembrane</keyword>
<feature type="transmembrane region" description="Helical" evidence="1">
    <location>
        <begin position="71"/>
        <end position="92"/>
    </location>
</feature>
<proteinExistence type="predicted"/>
<reference evidence="3" key="1">
    <citation type="journal article" date="2019" name="Int. J. Syst. Evol. Microbiol.">
        <title>The Global Catalogue of Microorganisms (GCM) 10K type strain sequencing project: providing services to taxonomists for standard genome sequencing and annotation.</title>
        <authorList>
            <consortium name="The Broad Institute Genomics Platform"/>
            <consortium name="The Broad Institute Genome Sequencing Center for Infectious Disease"/>
            <person name="Wu L."/>
            <person name="Ma J."/>
        </authorList>
    </citation>
    <scope>NUCLEOTIDE SEQUENCE [LARGE SCALE GENOMIC DNA]</scope>
    <source>
        <strain evidence="3">KACC 12507</strain>
    </source>
</reference>
<evidence type="ECO:0000256" key="1">
    <source>
        <dbReference type="SAM" id="Phobius"/>
    </source>
</evidence>
<evidence type="ECO:0000313" key="3">
    <source>
        <dbReference type="Proteomes" id="UP001595897"/>
    </source>
</evidence>
<dbReference type="Proteomes" id="UP001595897">
    <property type="component" value="Unassembled WGS sequence"/>
</dbReference>
<protein>
    <submittedName>
        <fullName evidence="2">MFS transporter</fullName>
    </submittedName>
</protein>
<gene>
    <name evidence="2" type="ORF">ACFO4O_04985</name>
</gene>
<feature type="transmembrane region" description="Helical" evidence="1">
    <location>
        <begin position="98"/>
        <end position="116"/>
    </location>
</feature>
<feature type="transmembrane region" description="Helical" evidence="1">
    <location>
        <begin position="272"/>
        <end position="293"/>
    </location>
</feature>
<feature type="transmembrane region" description="Helical" evidence="1">
    <location>
        <begin position="365"/>
        <end position="385"/>
    </location>
</feature>
<feature type="transmembrane region" description="Helical" evidence="1">
    <location>
        <begin position="137"/>
        <end position="158"/>
    </location>
</feature>
<accession>A0ABV9LU18</accession>
<dbReference type="EMBL" id="JBHSGU010000002">
    <property type="protein sequence ID" value="MFC4699509.1"/>
    <property type="molecule type" value="Genomic_DNA"/>
</dbReference>
<dbReference type="SUPFAM" id="SSF103473">
    <property type="entry name" value="MFS general substrate transporter"/>
    <property type="match status" value="1"/>
</dbReference>
<organism evidence="2 3">
    <name type="scientific">Glaciecola siphonariae</name>
    <dbReference type="NCBI Taxonomy" id="521012"/>
    <lineage>
        <taxon>Bacteria</taxon>
        <taxon>Pseudomonadati</taxon>
        <taxon>Pseudomonadota</taxon>
        <taxon>Gammaproteobacteria</taxon>
        <taxon>Alteromonadales</taxon>
        <taxon>Alteromonadaceae</taxon>
        <taxon>Glaciecola</taxon>
    </lineage>
</organism>